<reference evidence="1" key="1">
    <citation type="submission" date="2021-06" db="EMBL/GenBank/DDBJ databases">
        <authorList>
            <person name="Kallberg Y."/>
            <person name="Tangrot J."/>
            <person name="Rosling A."/>
        </authorList>
    </citation>
    <scope>NUCLEOTIDE SEQUENCE</scope>
    <source>
        <strain evidence="1">IL203A</strain>
    </source>
</reference>
<feature type="non-terminal residue" evidence="1">
    <location>
        <position position="106"/>
    </location>
</feature>
<organism evidence="1 2">
    <name type="scientific">Dentiscutata heterogama</name>
    <dbReference type="NCBI Taxonomy" id="1316150"/>
    <lineage>
        <taxon>Eukaryota</taxon>
        <taxon>Fungi</taxon>
        <taxon>Fungi incertae sedis</taxon>
        <taxon>Mucoromycota</taxon>
        <taxon>Glomeromycotina</taxon>
        <taxon>Glomeromycetes</taxon>
        <taxon>Diversisporales</taxon>
        <taxon>Gigasporaceae</taxon>
        <taxon>Dentiscutata</taxon>
    </lineage>
</organism>
<protein>
    <submittedName>
        <fullName evidence="1">633_t:CDS:1</fullName>
    </submittedName>
</protein>
<accession>A0ACA9QEA5</accession>
<feature type="non-terminal residue" evidence="1">
    <location>
        <position position="1"/>
    </location>
</feature>
<name>A0ACA9QEA5_9GLOM</name>
<sequence>DEISEMNDELANDERRKRIQHLLDDDRNNHVVKLKQILLLCEDTSLVQNYNKPKQNCWETDIDDNSTPPAGAPSWCISCNYVPAISLGPVINSSSAGGNSDNYLES</sequence>
<dbReference type="Proteomes" id="UP000789702">
    <property type="component" value="Unassembled WGS sequence"/>
</dbReference>
<keyword evidence="2" id="KW-1185">Reference proteome</keyword>
<dbReference type="EMBL" id="CAJVPU010044498">
    <property type="protein sequence ID" value="CAG8747790.1"/>
    <property type="molecule type" value="Genomic_DNA"/>
</dbReference>
<evidence type="ECO:0000313" key="2">
    <source>
        <dbReference type="Proteomes" id="UP000789702"/>
    </source>
</evidence>
<proteinExistence type="predicted"/>
<comment type="caution">
    <text evidence="1">The sequence shown here is derived from an EMBL/GenBank/DDBJ whole genome shotgun (WGS) entry which is preliminary data.</text>
</comment>
<gene>
    <name evidence="1" type="ORF">DHETER_LOCUS14449</name>
</gene>
<evidence type="ECO:0000313" key="1">
    <source>
        <dbReference type="EMBL" id="CAG8747790.1"/>
    </source>
</evidence>